<evidence type="ECO:0000313" key="3">
    <source>
        <dbReference type="EMBL" id="PQM26519.1"/>
    </source>
</evidence>
<dbReference type="CDD" id="cd05233">
    <property type="entry name" value="SDR_c"/>
    <property type="match status" value="1"/>
</dbReference>
<dbReference type="InterPro" id="IPR002347">
    <property type="entry name" value="SDR_fam"/>
</dbReference>
<dbReference type="InterPro" id="IPR036291">
    <property type="entry name" value="NAD(P)-bd_dom_sf"/>
</dbReference>
<evidence type="ECO:0000256" key="1">
    <source>
        <dbReference type="ARBA" id="ARBA00006484"/>
    </source>
</evidence>
<dbReference type="PRINTS" id="PR00081">
    <property type="entry name" value="GDHRDH"/>
</dbReference>
<name>A0A2S8B2M8_9SPHN</name>
<dbReference type="AlphaFoldDB" id="A0A2S8B2M8"/>
<sequence length="253" mass="25323">MIDRLSLSGRRAIVTGAGAGIGRAVATLFASAGAEVLCVDRDGGAAAEVAAGIGGSSVAVDVADRAGVRHALGPFAGQGVDILANVAGVASSGERVEAMDAAVFERIFAVNFKGTLNCIQAVLPAMIGARRGAIVNMVSSAIDLAIPTNASYSISKAAVAMLTKVLANEVGPDGIRVNAVAPGFVPTALSMEAAGPAAADRAAYLDRWSKSAPLGRVGAAEDIAQQCLYLVSDAAGFVTGQILRANGGTTMPW</sequence>
<accession>A0A2S8B2M8</accession>
<keyword evidence="4" id="KW-1185">Reference proteome</keyword>
<dbReference type="OrthoDB" id="9789398at2"/>
<organism evidence="3 4">
    <name type="scientific">Sphingopyxis lindanitolerans</name>
    <dbReference type="NCBI Taxonomy" id="2054227"/>
    <lineage>
        <taxon>Bacteria</taxon>
        <taxon>Pseudomonadati</taxon>
        <taxon>Pseudomonadota</taxon>
        <taxon>Alphaproteobacteria</taxon>
        <taxon>Sphingomonadales</taxon>
        <taxon>Sphingomonadaceae</taxon>
        <taxon>Sphingopyxis</taxon>
    </lineage>
</organism>
<comment type="similarity">
    <text evidence="1">Belongs to the short-chain dehydrogenases/reductases (SDR) family.</text>
</comment>
<dbReference type="PANTHER" id="PTHR24321">
    <property type="entry name" value="DEHYDROGENASES, SHORT CHAIN"/>
    <property type="match status" value="1"/>
</dbReference>
<dbReference type="PROSITE" id="PS00061">
    <property type="entry name" value="ADH_SHORT"/>
    <property type="match status" value="1"/>
</dbReference>
<evidence type="ECO:0000256" key="2">
    <source>
        <dbReference type="ARBA" id="ARBA00023002"/>
    </source>
</evidence>
<keyword evidence="2" id="KW-0560">Oxidoreductase</keyword>
<dbReference type="PRINTS" id="PR00080">
    <property type="entry name" value="SDRFAMILY"/>
</dbReference>
<dbReference type="Pfam" id="PF13561">
    <property type="entry name" value="adh_short_C2"/>
    <property type="match status" value="1"/>
</dbReference>
<dbReference type="SUPFAM" id="SSF51735">
    <property type="entry name" value="NAD(P)-binding Rossmann-fold domains"/>
    <property type="match status" value="1"/>
</dbReference>
<dbReference type="InterPro" id="IPR020904">
    <property type="entry name" value="Sc_DH/Rdtase_CS"/>
</dbReference>
<comment type="caution">
    <text evidence="3">The sequence shown here is derived from an EMBL/GenBank/DDBJ whole genome shotgun (WGS) entry which is preliminary data.</text>
</comment>
<protein>
    <submittedName>
        <fullName evidence="3">3-oxoacyl-ACP reductase</fullName>
    </submittedName>
</protein>
<dbReference type="Gene3D" id="3.40.50.720">
    <property type="entry name" value="NAD(P)-binding Rossmann-like Domain"/>
    <property type="match status" value="1"/>
</dbReference>
<dbReference type="RefSeq" id="WP_105999893.1">
    <property type="nucleotide sequence ID" value="NZ_CM009578.1"/>
</dbReference>
<proteinExistence type="inferred from homology"/>
<evidence type="ECO:0000313" key="4">
    <source>
        <dbReference type="Proteomes" id="UP000238954"/>
    </source>
</evidence>
<dbReference type="EMBL" id="PHFW01000003">
    <property type="protein sequence ID" value="PQM26519.1"/>
    <property type="molecule type" value="Genomic_DNA"/>
</dbReference>
<dbReference type="FunFam" id="3.40.50.720:FF:000084">
    <property type="entry name" value="Short-chain dehydrogenase reductase"/>
    <property type="match status" value="1"/>
</dbReference>
<dbReference type="Proteomes" id="UP000238954">
    <property type="component" value="Chromosome"/>
</dbReference>
<gene>
    <name evidence="3" type="ORF">CVO77_15975</name>
</gene>
<reference evidence="4" key="1">
    <citation type="submission" date="2017-11" db="EMBL/GenBank/DDBJ databases">
        <title>The complete genome sequence of Sphingopyxis pomeranensis sp. nov. strain WS5A3p.</title>
        <authorList>
            <person name="Kaminski M.A."/>
        </authorList>
    </citation>
    <scope>NUCLEOTIDE SEQUENCE [LARGE SCALE GENOMIC DNA]</scope>
    <source>
        <strain evidence="4">WS5A3p</strain>
    </source>
</reference>
<dbReference type="PANTHER" id="PTHR24321:SF15">
    <property type="entry name" value="OXIDOREDUCTASE UCPA"/>
    <property type="match status" value="1"/>
</dbReference>
<dbReference type="GO" id="GO:0016491">
    <property type="term" value="F:oxidoreductase activity"/>
    <property type="evidence" value="ECO:0007669"/>
    <property type="project" value="UniProtKB-KW"/>
</dbReference>